<organism evidence="2 3">
    <name type="scientific">Allopseudospirillum japonicum</name>
    <dbReference type="NCBI Taxonomy" id="64971"/>
    <lineage>
        <taxon>Bacteria</taxon>
        <taxon>Pseudomonadati</taxon>
        <taxon>Pseudomonadota</taxon>
        <taxon>Gammaproteobacteria</taxon>
        <taxon>Oceanospirillales</taxon>
        <taxon>Oceanospirillaceae</taxon>
        <taxon>Allopseudospirillum</taxon>
    </lineage>
</organism>
<dbReference type="GO" id="GO:0035438">
    <property type="term" value="F:cyclic-di-GMP binding"/>
    <property type="evidence" value="ECO:0007669"/>
    <property type="project" value="InterPro"/>
</dbReference>
<accession>A0A1H6SBF2</accession>
<dbReference type="OrthoDB" id="5296245at2"/>
<dbReference type="Proteomes" id="UP000242999">
    <property type="component" value="Unassembled WGS sequence"/>
</dbReference>
<gene>
    <name evidence="2" type="ORF">SAMN05421831_105134</name>
</gene>
<sequence length="113" mass="12588">MSAAARNVLTLTIKDKQTLYAAYMPFLRFGGLFIPTTRRFRPGQELFMLLSLIDEPQKLPVAGKIVWVTPQGAQGRRTPGIGLQFNEDQSLVRDKIETYLAGALSSGRPTYTL</sequence>
<dbReference type="EMBL" id="FNYH01000005">
    <property type="protein sequence ID" value="SEI61350.1"/>
    <property type="molecule type" value="Genomic_DNA"/>
</dbReference>
<feature type="domain" description="PilZ" evidence="1">
    <location>
        <begin position="9"/>
        <end position="101"/>
    </location>
</feature>
<dbReference type="STRING" id="64971.SAMN05421831_105134"/>
<reference evidence="3" key="1">
    <citation type="submission" date="2016-10" db="EMBL/GenBank/DDBJ databases">
        <authorList>
            <person name="Varghese N."/>
            <person name="Submissions S."/>
        </authorList>
    </citation>
    <scope>NUCLEOTIDE SEQUENCE [LARGE SCALE GENOMIC DNA]</scope>
    <source>
        <strain evidence="3">DSM 7165</strain>
    </source>
</reference>
<evidence type="ECO:0000313" key="3">
    <source>
        <dbReference type="Proteomes" id="UP000242999"/>
    </source>
</evidence>
<dbReference type="Pfam" id="PF07238">
    <property type="entry name" value="PilZ"/>
    <property type="match status" value="1"/>
</dbReference>
<protein>
    <submittedName>
        <fullName evidence="2">Type IV pilus assembly protein PilZ</fullName>
    </submittedName>
</protein>
<evidence type="ECO:0000259" key="1">
    <source>
        <dbReference type="Pfam" id="PF07238"/>
    </source>
</evidence>
<evidence type="ECO:0000313" key="2">
    <source>
        <dbReference type="EMBL" id="SEI61350.1"/>
    </source>
</evidence>
<proteinExistence type="predicted"/>
<dbReference type="InterPro" id="IPR009875">
    <property type="entry name" value="PilZ_domain"/>
</dbReference>
<dbReference type="Gene3D" id="2.40.10.220">
    <property type="entry name" value="predicted glycosyltransferase like domains"/>
    <property type="match status" value="1"/>
</dbReference>
<name>A0A1H6SBF2_9GAMM</name>
<dbReference type="RefSeq" id="WP_093309248.1">
    <property type="nucleotide sequence ID" value="NZ_FNYH01000005.1"/>
</dbReference>
<dbReference type="AlphaFoldDB" id="A0A1H6SBF2"/>
<keyword evidence="3" id="KW-1185">Reference proteome</keyword>